<comment type="similarity">
    <text evidence="1">Belongs to the TUB family.</text>
</comment>
<dbReference type="EMBL" id="BRXX01000080">
    <property type="protein sequence ID" value="GMH88235.1"/>
    <property type="molecule type" value="Genomic_DNA"/>
</dbReference>
<evidence type="ECO:0000256" key="1">
    <source>
        <dbReference type="ARBA" id="ARBA00007129"/>
    </source>
</evidence>
<dbReference type="InterPro" id="IPR000007">
    <property type="entry name" value="Tubby_C"/>
</dbReference>
<name>A0A9W7ESG0_9STRA</name>
<keyword evidence="2" id="KW-1133">Transmembrane helix</keyword>
<feature type="transmembrane region" description="Helical" evidence="2">
    <location>
        <begin position="207"/>
        <end position="223"/>
    </location>
</feature>
<keyword evidence="2" id="KW-0472">Membrane</keyword>
<sequence length="923" mass="105499">MAPNPFVDPPVPHPFLPFIIALFLPPSFTFLLLKPCPPSRSHNIYNLSFACLYDDSLKLLSEVYKHLLKQNEVKPKGIIEKSWDAFCDRYDHIWINAVGWALAKYIYAVEMFKITIDDRYPSMARFLKIPPPGKAGFLRPIVQAMNESDSNCKRRFHLRPMFDQCLEHLPHLFLLRPIPVKPGTNSLVNLNLWLTCVILLYRRVNVWYTAAICFCTLISFYNMRIVDYKKEPRGGLSPKSPLNKLLDLWDSMSKPMEHQSLDHMIGGECHISVLSKLKLSDIPKYDLINPSGQRETFYPYICPDGYHNGLTGDDSLSEQFTDANPKSSDDVKKRQAIGKIKNEWNLGITRHNVLPWTLLTSFLCFWFSLSFDGVPVFSDDGDTIEDYIHIPKHMVPLLKEGYGFFMLFMLALNLASPSVINWSVLGYFSAVGLNCSKFNRGTYLNPFFEVSDNLVSGFLAKISYQYVTISPRVALPLSNLITYGMWVPLIVGVVLELSDVRLFKKAAFRNKVNVDTGLPLTSDDVYEIKSRVVEDAMDEWYSINGSKFFWRAETRLGEEICQTNDGEKIKNYLLGYVKFHTSRCMSCLVSISKEIGRESDRRWEASDPVFDLVDFPTKGIDGRQYIEKNNCLKHFKNYSYGRSIFLPQSKWKEHVVLRPFSDPAESTFIVRSDDNGDCFGLIAVKRGGVFYISNHRFFGDWCKGRDVIDKFYFAKLTVNGPDFKLVVDESYIERYWRQDVKGVHCSDNDDDAEGDKKKDAADEEKAVLEDFDKDEFKWMGKEWTILSGSHTSVKLQDCKAEVRNIVFNIVNLGRSPVAAGGSMVIPSSKEEEMLETKNKQPTWNPKLKSLILKFNQQRVKIASPKNFLLECDAMGGKEVMQFGKRGGGLYALDFCAPMGLLQAFGSCLVAFEWQDEEVSDDES</sequence>
<evidence type="ECO:0000313" key="4">
    <source>
        <dbReference type="EMBL" id="GMH88235.1"/>
    </source>
</evidence>
<evidence type="ECO:0000256" key="2">
    <source>
        <dbReference type="SAM" id="Phobius"/>
    </source>
</evidence>
<evidence type="ECO:0000313" key="5">
    <source>
        <dbReference type="Proteomes" id="UP001165160"/>
    </source>
</evidence>
<dbReference type="InterPro" id="IPR025659">
    <property type="entry name" value="Tubby-like_C"/>
</dbReference>
<organism evidence="4 5">
    <name type="scientific">Triparma verrucosa</name>
    <dbReference type="NCBI Taxonomy" id="1606542"/>
    <lineage>
        <taxon>Eukaryota</taxon>
        <taxon>Sar</taxon>
        <taxon>Stramenopiles</taxon>
        <taxon>Ochrophyta</taxon>
        <taxon>Bolidophyceae</taxon>
        <taxon>Parmales</taxon>
        <taxon>Triparmaceae</taxon>
        <taxon>Triparma</taxon>
    </lineage>
</organism>
<reference evidence="5" key="1">
    <citation type="journal article" date="2023" name="Commun. Biol.">
        <title>Genome analysis of Parmales, the sister group of diatoms, reveals the evolutionary specialization of diatoms from phago-mixotrophs to photoautotrophs.</title>
        <authorList>
            <person name="Ban H."/>
            <person name="Sato S."/>
            <person name="Yoshikawa S."/>
            <person name="Yamada K."/>
            <person name="Nakamura Y."/>
            <person name="Ichinomiya M."/>
            <person name="Sato N."/>
            <person name="Blanc-Mathieu R."/>
            <person name="Endo H."/>
            <person name="Kuwata A."/>
            <person name="Ogata H."/>
        </authorList>
    </citation>
    <scope>NUCLEOTIDE SEQUENCE [LARGE SCALE GENOMIC DNA]</scope>
    <source>
        <strain evidence="5">NIES 3699</strain>
    </source>
</reference>
<dbReference type="AlphaFoldDB" id="A0A9W7ESG0"/>
<evidence type="ECO:0000259" key="3">
    <source>
        <dbReference type="Pfam" id="PF01167"/>
    </source>
</evidence>
<dbReference type="Proteomes" id="UP001165160">
    <property type="component" value="Unassembled WGS sequence"/>
</dbReference>
<feature type="transmembrane region" description="Helical" evidence="2">
    <location>
        <begin position="402"/>
        <end position="424"/>
    </location>
</feature>
<dbReference type="SUPFAM" id="SSF54518">
    <property type="entry name" value="Tubby C-terminal domain-like"/>
    <property type="match status" value="1"/>
</dbReference>
<keyword evidence="5" id="KW-1185">Reference proteome</keyword>
<proteinExistence type="inferred from homology"/>
<feature type="transmembrane region" description="Helical" evidence="2">
    <location>
        <begin position="15"/>
        <end position="33"/>
    </location>
</feature>
<feature type="transmembrane region" description="Helical" evidence="2">
    <location>
        <begin position="473"/>
        <end position="495"/>
    </location>
</feature>
<feature type="domain" description="Tubby C-terminal" evidence="3">
    <location>
        <begin position="827"/>
        <end position="912"/>
    </location>
</feature>
<dbReference type="PANTHER" id="PTHR16517">
    <property type="entry name" value="TUBBY-RELATED"/>
    <property type="match status" value="1"/>
</dbReference>
<dbReference type="Gene3D" id="3.20.90.10">
    <property type="entry name" value="Tubby Protein, Chain A"/>
    <property type="match status" value="1"/>
</dbReference>
<dbReference type="PANTHER" id="PTHR16517:SF7">
    <property type="entry name" value="PROTEIN KING TUBBY"/>
    <property type="match status" value="1"/>
</dbReference>
<gene>
    <name evidence="4" type="ORF">TrVE_jg3793</name>
</gene>
<dbReference type="Pfam" id="PF01167">
    <property type="entry name" value="Tub"/>
    <property type="match status" value="1"/>
</dbReference>
<comment type="caution">
    <text evidence="4">The sequence shown here is derived from an EMBL/GenBank/DDBJ whole genome shotgun (WGS) entry which is preliminary data.</text>
</comment>
<accession>A0A9W7ESG0</accession>
<keyword evidence="2" id="KW-0812">Transmembrane</keyword>
<protein>
    <recommendedName>
        <fullName evidence="3">Tubby C-terminal domain-containing protein</fullName>
    </recommendedName>
</protein>